<accession>A0A8S5PEZ3</accession>
<sequence length="192" mass="21722">MDRATIRQMRGAPAQFRAEDAGNAKTIEGYFAVFCENYELWPGATESVAPEAFDGTLAGDVRALIDHQTNLVLGRTKAGTLELRTDSHGLWGKVTINENDTDAMNLYERVKRGDVDQCSFGFDIESEDTDYRDDGSVHWTIRKVRLYEVSVCTFPAYESTSVSARKRDYATIQARETQAWKEKQIRRLKPNA</sequence>
<proteinExistence type="predicted"/>
<feature type="domain" description="Prohead serine protease" evidence="6">
    <location>
        <begin position="15"/>
        <end position="172"/>
    </location>
</feature>
<keyword evidence="2 7" id="KW-0645">Protease</keyword>
<keyword evidence="3" id="KW-0378">Hydrolase</keyword>
<dbReference type="InterPro" id="IPR054613">
    <property type="entry name" value="Peptidase_S78_dom"/>
</dbReference>
<reference evidence="7" key="1">
    <citation type="journal article" date="2021" name="Proc. Natl. Acad. Sci. U.S.A.">
        <title>A Catalog of Tens of Thousands of Viruses from Human Metagenomes Reveals Hidden Associations with Chronic Diseases.</title>
        <authorList>
            <person name="Tisza M.J."/>
            <person name="Buck C.B."/>
        </authorList>
    </citation>
    <scope>NUCLEOTIDE SEQUENCE</scope>
    <source>
        <strain evidence="7">CtsNT17</strain>
    </source>
</reference>
<dbReference type="GO" id="GO:0008233">
    <property type="term" value="F:peptidase activity"/>
    <property type="evidence" value="ECO:0007669"/>
    <property type="project" value="UniProtKB-KW"/>
</dbReference>
<dbReference type="InterPro" id="IPR006433">
    <property type="entry name" value="Prohead_protease"/>
</dbReference>
<evidence type="ECO:0000256" key="2">
    <source>
        <dbReference type="ARBA" id="ARBA00022670"/>
    </source>
</evidence>
<evidence type="ECO:0000256" key="3">
    <source>
        <dbReference type="ARBA" id="ARBA00022801"/>
    </source>
</evidence>
<dbReference type="GO" id="GO:0006508">
    <property type="term" value="P:proteolysis"/>
    <property type="evidence" value="ECO:0007669"/>
    <property type="project" value="UniProtKB-KW"/>
</dbReference>
<dbReference type="NCBIfam" id="TIGR01543">
    <property type="entry name" value="proheadase_HK97"/>
    <property type="match status" value="1"/>
</dbReference>
<organism evidence="7">
    <name type="scientific">Myoviridae sp. ctsNT17</name>
    <dbReference type="NCBI Taxonomy" id="2825191"/>
    <lineage>
        <taxon>Viruses</taxon>
        <taxon>Duplodnaviria</taxon>
        <taxon>Heunggongvirae</taxon>
        <taxon>Uroviricota</taxon>
        <taxon>Caudoviricetes</taxon>
    </lineage>
</organism>
<evidence type="ECO:0000259" key="6">
    <source>
        <dbReference type="Pfam" id="PF04586"/>
    </source>
</evidence>
<dbReference type="GO" id="GO:0046797">
    <property type="term" value="P:viral procapsid maturation"/>
    <property type="evidence" value="ECO:0007669"/>
    <property type="project" value="UniProtKB-KW"/>
</dbReference>
<evidence type="ECO:0000313" key="7">
    <source>
        <dbReference type="EMBL" id="DAE05751.1"/>
    </source>
</evidence>
<keyword evidence="5" id="KW-1273">Viral capsid maturation</keyword>
<protein>
    <submittedName>
        <fullName evidence="7">Prohead serine protease</fullName>
    </submittedName>
</protein>
<dbReference type="EMBL" id="BK015416">
    <property type="protein sequence ID" value="DAE05751.1"/>
    <property type="molecule type" value="Genomic_DNA"/>
</dbReference>
<keyword evidence="1" id="KW-1188">Viral release from host cell</keyword>
<evidence type="ECO:0000256" key="4">
    <source>
        <dbReference type="ARBA" id="ARBA00022950"/>
    </source>
</evidence>
<keyword evidence="4" id="KW-0118">Viral capsid assembly</keyword>
<evidence type="ECO:0000256" key="1">
    <source>
        <dbReference type="ARBA" id="ARBA00022612"/>
    </source>
</evidence>
<dbReference type="Pfam" id="PF04586">
    <property type="entry name" value="Peptidase_S78"/>
    <property type="match status" value="1"/>
</dbReference>
<name>A0A8S5PEZ3_9CAUD</name>
<evidence type="ECO:0000256" key="5">
    <source>
        <dbReference type="ARBA" id="ARBA00023045"/>
    </source>
</evidence>